<dbReference type="Proteomes" id="UP000676336">
    <property type="component" value="Unassembled WGS sequence"/>
</dbReference>
<feature type="non-terminal residue" evidence="1">
    <location>
        <position position="1"/>
    </location>
</feature>
<reference evidence="1" key="1">
    <citation type="submission" date="2021-02" db="EMBL/GenBank/DDBJ databases">
        <authorList>
            <person name="Nowell W R."/>
        </authorList>
    </citation>
    <scope>NUCLEOTIDE SEQUENCE</scope>
</reference>
<name>A0A8S3CIR4_9BILA</name>
<evidence type="ECO:0000313" key="2">
    <source>
        <dbReference type="Proteomes" id="UP000676336"/>
    </source>
</evidence>
<dbReference type="EMBL" id="CAJOBI010180523">
    <property type="protein sequence ID" value="CAF4924532.1"/>
    <property type="molecule type" value="Genomic_DNA"/>
</dbReference>
<protein>
    <submittedName>
        <fullName evidence="1">Uncharacterized protein</fullName>
    </submittedName>
</protein>
<sequence length="63" mass="7207">CQTLLDHCSLKTAFEYLIRGGDPTRQITIEDTQYLNHSHFQSIDLVGRTLKNLANITGQIEQF</sequence>
<evidence type="ECO:0000313" key="1">
    <source>
        <dbReference type="EMBL" id="CAF4924532.1"/>
    </source>
</evidence>
<comment type="caution">
    <text evidence="1">The sequence shown here is derived from an EMBL/GenBank/DDBJ whole genome shotgun (WGS) entry which is preliminary data.</text>
</comment>
<proteinExistence type="predicted"/>
<feature type="non-terminal residue" evidence="1">
    <location>
        <position position="63"/>
    </location>
</feature>
<organism evidence="1 2">
    <name type="scientific">Rotaria magnacalcarata</name>
    <dbReference type="NCBI Taxonomy" id="392030"/>
    <lineage>
        <taxon>Eukaryota</taxon>
        <taxon>Metazoa</taxon>
        <taxon>Spiralia</taxon>
        <taxon>Gnathifera</taxon>
        <taxon>Rotifera</taxon>
        <taxon>Eurotatoria</taxon>
        <taxon>Bdelloidea</taxon>
        <taxon>Philodinida</taxon>
        <taxon>Philodinidae</taxon>
        <taxon>Rotaria</taxon>
    </lineage>
</organism>
<gene>
    <name evidence="1" type="ORF">SMN809_LOCUS52883</name>
</gene>
<accession>A0A8S3CIR4</accession>
<dbReference type="AlphaFoldDB" id="A0A8S3CIR4"/>